<dbReference type="Ensembl" id="ENSHCOT00000017185.1">
    <property type="protein sequence ID" value="ENSHCOP00000010698.1"/>
    <property type="gene ID" value="ENSHCOG00000013354.1"/>
</dbReference>
<dbReference type="KEGG" id="hcq:109513483"/>
<dbReference type="CDD" id="cd22293">
    <property type="entry name" value="RBD_SHLD3_N"/>
    <property type="match status" value="1"/>
</dbReference>
<dbReference type="PANTHER" id="PTHR41404">
    <property type="entry name" value="SHIELDIN COMPLEX SUBUNIT 3"/>
    <property type="match status" value="1"/>
</dbReference>
<reference evidence="1" key="2">
    <citation type="submission" date="2025-09" db="UniProtKB">
        <authorList>
            <consortium name="Ensembl"/>
        </authorList>
    </citation>
    <scope>IDENTIFICATION</scope>
</reference>
<dbReference type="RefSeq" id="XP_019721549.1">
    <property type="nucleotide sequence ID" value="XM_019865990.1"/>
</dbReference>
<dbReference type="STRING" id="109280.ENSHCOP00000010698"/>
<evidence type="ECO:0000313" key="1">
    <source>
        <dbReference type="Ensembl" id="ENSHCOP00000010698.1"/>
    </source>
</evidence>
<accession>A0A3Q2XZV7</accession>
<protein>
    <submittedName>
        <fullName evidence="1">Uncharacterized LOC109513483</fullName>
    </submittedName>
</protein>
<keyword evidence="2" id="KW-1185">Reference proteome</keyword>
<dbReference type="OMA" id="DVVLHYQ"/>
<dbReference type="GO" id="GO:2000042">
    <property type="term" value="P:negative regulation of double-strand break repair via homologous recombination"/>
    <property type="evidence" value="ECO:0007669"/>
    <property type="project" value="TreeGrafter"/>
</dbReference>
<dbReference type="GO" id="GO:2001034">
    <property type="term" value="P:positive regulation of double-strand break repair via nonhomologous end joining"/>
    <property type="evidence" value="ECO:0007669"/>
    <property type="project" value="TreeGrafter"/>
</dbReference>
<dbReference type="CTD" id="112441434"/>
<dbReference type="GeneID" id="109513483"/>
<dbReference type="RefSeq" id="XP_019721550.1">
    <property type="nucleotide sequence ID" value="XM_019865991.1"/>
</dbReference>
<dbReference type="GeneTree" id="ENSGT00530000065159"/>
<dbReference type="OrthoDB" id="5963356at2759"/>
<organism evidence="1 2">
    <name type="scientific">Hippocampus comes</name>
    <name type="common">Tiger tail seahorse</name>
    <dbReference type="NCBI Taxonomy" id="109280"/>
    <lineage>
        <taxon>Eukaryota</taxon>
        <taxon>Metazoa</taxon>
        <taxon>Chordata</taxon>
        <taxon>Craniata</taxon>
        <taxon>Vertebrata</taxon>
        <taxon>Euteleostomi</taxon>
        <taxon>Actinopterygii</taxon>
        <taxon>Neopterygii</taxon>
        <taxon>Teleostei</taxon>
        <taxon>Neoteleostei</taxon>
        <taxon>Acanthomorphata</taxon>
        <taxon>Syngnathiaria</taxon>
        <taxon>Syngnathiformes</taxon>
        <taxon>Syngnathoidei</taxon>
        <taxon>Syngnathidae</taxon>
        <taxon>Hippocampus</taxon>
    </lineage>
</organism>
<dbReference type="RefSeq" id="XP_019721551.1">
    <property type="nucleotide sequence ID" value="XM_019865992.1"/>
</dbReference>
<proteinExistence type="predicted"/>
<dbReference type="AlphaFoldDB" id="A0A3Q2XZV7"/>
<dbReference type="Proteomes" id="UP000264820">
    <property type="component" value="Unplaced"/>
</dbReference>
<name>A0A3Q2XZV7_HIPCM</name>
<dbReference type="InterPro" id="IPR039996">
    <property type="entry name" value="Shieldin_RINN1"/>
</dbReference>
<dbReference type="GO" id="GO:0045830">
    <property type="term" value="P:positive regulation of isotype switching"/>
    <property type="evidence" value="ECO:0007669"/>
    <property type="project" value="TreeGrafter"/>
</dbReference>
<dbReference type="PANTHER" id="PTHR41404:SF1">
    <property type="entry name" value="SHIELDIN COMPLEX SUBUNIT 3"/>
    <property type="match status" value="1"/>
</dbReference>
<reference evidence="1" key="1">
    <citation type="submission" date="2025-08" db="UniProtKB">
        <authorList>
            <consortium name="Ensembl"/>
        </authorList>
    </citation>
    <scope>IDENTIFICATION</scope>
</reference>
<sequence>MMEDVVLHHRLEGSDGLSDLIATTEKLLEPFPCRPPPVFTPWFSDSSARRPPPIRPAKCAPVINAADVKCRPEALKEGVGGTTNSPSVVDKKSASVAAMAVKRSWSVLASKSVRHRSPSLSKGFRHALSVHALHLRQRSKWVISQHNCGAVRDIEQVWQALSKAARRAGLPTCNANIQREHAEIWVFCDVAYSEQVGHFLKERLQLVGSIRLHVHKLGDVFRL</sequence>
<evidence type="ECO:0000313" key="2">
    <source>
        <dbReference type="Proteomes" id="UP000264820"/>
    </source>
</evidence>